<dbReference type="InterPro" id="IPR050266">
    <property type="entry name" value="AB_hydrolase_sf"/>
</dbReference>
<evidence type="ECO:0000313" key="3">
    <source>
        <dbReference type="EMBL" id="NMK97192.1"/>
    </source>
</evidence>
<evidence type="ECO:0000313" key="6">
    <source>
        <dbReference type="Proteomes" id="UP000538955"/>
    </source>
</evidence>
<dbReference type="Gene3D" id="3.40.50.1820">
    <property type="entry name" value="alpha/beta hydrolase"/>
    <property type="match status" value="1"/>
</dbReference>
<dbReference type="Proteomes" id="UP000538955">
    <property type="component" value="Unassembled WGS sequence"/>
</dbReference>
<dbReference type="InterPro" id="IPR029058">
    <property type="entry name" value="AB_hydrolase_fold"/>
</dbReference>
<evidence type="ECO:0000313" key="4">
    <source>
        <dbReference type="EMBL" id="TBW77591.1"/>
    </source>
</evidence>
<sequence length="264" mass="30339">MNKIQTCNQIELAYSDEGEGIPIILIHGLDGNSAGFQDLKNELKQTHRVITYDVRGHGKSSRSESYDLKDHVEDLSHLMDALNVSSAHILGHDMGGIIGREFTETYQYRTISLTIISAKREDITHGFTKLMVDNQEEIAGFNKAEAMIILFPKLFKQQDNTMKWYQRQKLYSRPTPEDSAIAVRALLNHVDMIKDVHHKVTVPTLLVNGKHDPLIMDKTHFRIDSYFENIKKYIFDESGHAPHIEEPDKFLDIYLDFIKLEENA</sequence>
<dbReference type="SUPFAM" id="SSF53474">
    <property type="entry name" value="alpha/beta-Hydrolases"/>
    <property type="match status" value="1"/>
</dbReference>
<name>A0A7Z7YWQ4_STACP</name>
<dbReference type="GO" id="GO:0016020">
    <property type="term" value="C:membrane"/>
    <property type="evidence" value="ECO:0007669"/>
    <property type="project" value="TreeGrafter"/>
</dbReference>
<dbReference type="Pfam" id="PF00561">
    <property type="entry name" value="Abhydrolase_1"/>
    <property type="match status" value="1"/>
</dbReference>
<dbReference type="Proteomes" id="UP000291949">
    <property type="component" value="Unassembled WGS sequence"/>
</dbReference>
<reference evidence="4 5" key="1">
    <citation type="journal article" date="2019" name="Sci. Transl. Med.">
        <title>Quorum sensing between bacterial species on the skin protects against epidermal injury in atopic dermatitis.</title>
        <authorList>
            <person name="Williams M.R."/>
        </authorList>
    </citation>
    <scope>NUCLEOTIDE SEQUENCE [LARGE SCALE GENOMIC DNA]</scope>
    <source>
        <strain evidence="4 5">H8</strain>
    </source>
</reference>
<dbReference type="PANTHER" id="PTHR43798">
    <property type="entry name" value="MONOACYLGLYCEROL LIPASE"/>
    <property type="match status" value="1"/>
</dbReference>
<evidence type="ECO:0000313" key="2">
    <source>
        <dbReference type="EMBL" id="NMK53893.1"/>
    </source>
</evidence>
<dbReference type="Proteomes" id="UP000550736">
    <property type="component" value="Unassembled WGS sequence"/>
</dbReference>
<evidence type="ECO:0000313" key="7">
    <source>
        <dbReference type="Proteomes" id="UP000550736"/>
    </source>
</evidence>
<dbReference type="GO" id="GO:0016787">
    <property type="term" value="F:hydrolase activity"/>
    <property type="evidence" value="ECO:0007669"/>
    <property type="project" value="UniProtKB-KW"/>
</dbReference>
<feature type="domain" description="AB hydrolase-1" evidence="1">
    <location>
        <begin position="22"/>
        <end position="247"/>
    </location>
</feature>
<reference evidence="6 7" key="2">
    <citation type="submission" date="2020-04" db="EMBL/GenBank/DDBJ databases">
        <title>The Epidemiology and Molecular Characteristics of Linezolid-Resistant Staphylococcus capitis in Huashan Hospital, Shanghai.</title>
        <authorList>
            <person name="Ding L."/>
            <person name="Li P."/>
            <person name="Yang Y."/>
            <person name="Lin D."/>
            <person name="Xu X."/>
        </authorList>
    </citation>
    <scope>NUCLEOTIDE SEQUENCE [LARGE SCALE GENOMIC DNA]</scope>
    <source>
        <strain evidence="3 7">12-86</strain>
        <strain evidence="2 6">17-84</strain>
    </source>
</reference>
<dbReference type="InterPro" id="IPR000073">
    <property type="entry name" value="AB_hydrolase_1"/>
</dbReference>
<dbReference type="EMBL" id="JABBLX010000006">
    <property type="protein sequence ID" value="NMK97192.1"/>
    <property type="molecule type" value="Genomic_DNA"/>
</dbReference>
<gene>
    <name evidence="4" type="ORF">EQ811_00535</name>
    <name evidence="3" type="ORF">HHM13_03630</name>
    <name evidence="2" type="ORF">HHM24_03895</name>
</gene>
<dbReference type="PANTHER" id="PTHR43798:SF28">
    <property type="entry name" value="AB HYDROLASE-1 DOMAIN-CONTAINING PROTEIN"/>
    <property type="match status" value="1"/>
</dbReference>
<dbReference type="EMBL" id="JABBMI010000054">
    <property type="protein sequence ID" value="NMK53893.1"/>
    <property type="molecule type" value="Genomic_DNA"/>
</dbReference>
<dbReference type="AlphaFoldDB" id="A0A7Z7YWQ4"/>
<evidence type="ECO:0000259" key="1">
    <source>
        <dbReference type="Pfam" id="PF00561"/>
    </source>
</evidence>
<proteinExistence type="predicted"/>
<keyword evidence="6" id="KW-1185">Reference proteome</keyword>
<dbReference type="PRINTS" id="PR00111">
    <property type="entry name" value="ABHYDROLASE"/>
</dbReference>
<keyword evidence="4" id="KW-0378">Hydrolase</keyword>
<comment type="caution">
    <text evidence="4">The sequence shown here is derived from an EMBL/GenBank/DDBJ whole genome shotgun (WGS) entry which is preliminary data.</text>
</comment>
<organism evidence="4 5">
    <name type="scientific">Staphylococcus capitis</name>
    <dbReference type="NCBI Taxonomy" id="29388"/>
    <lineage>
        <taxon>Bacteria</taxon>
        <taxon>Bacillati</taxon>
        <taxon>Bacillota</taxon>
        <taxon>Bacilli</taxon>
        <taxon>Bacillales</taxon>
        <taxon>Staphylococcaceae</taxon>
        <taxon>Staphylococcus</taxon>
    </lineage>
</organism>
<dbReference type="RefSeq" id="WP_002452550.1">
    <property type="nucleotide sequence ID" value="NZ_AP014956.1"/>
</dbReference>
<evidence type="ECO:0000313" key="5">
    <source>
        <dbReference type="Proteomes" id="UP000291949"/>
    </source>
</evidence>
<dbReference type="EMBL" id="SCHC01000001">
    <property type="protein sequence ID" value="TBW77591.1"/>
    <property type="molecule type" value="Genomic_DNA"/>
</dbReference>
<protein>
    <submittedName>
        <fullName evidence="4">Alpha/beta hydrolase</fullName>
    </submittedName>
</protein>
<accession>A0A7Z7YWQ4</accession>